<evidence type="ECO:0000313" key="3">
    <source>
        <dbReference type="Proteomes" id="UP000667802"/>
    </source>
</evidence>
<feature type="region of interest" description="Disordered" evidence="1">
    <location>
        <begin position="78"/>
        <end position="103"/>
    </location>
</feature>
<organism evidence="2 3">
    <name type="scientific">Aetokthonos hydrillicola Thurmond2011</name>
    <dbReference type="NCBI Taxonomy" id="2712845"/>
    <lineage>
        <taxon>Bacteria</taxon>
        <taxon>Bacillati</taxon>
        <taxon>Cyanobacteriota</taxon>
        <taxon>Cyanophyceae</taxon>
        <taxon>Nostocales</taxon>
        <taxon>Hapalosiphonaceae</taxon>
        <taxon>Aetokthonos</taxon>
    </lineage>
</organism>
<dbReference type="Proteomes" id="UP000667802">
    <property type="component" value="Unassembled WGS sequence"/>
</dbReference>
<dbReference type="RefSeq" id="WP_208343787.1">
    <property type="nucleotide sequence ID" value="NZ_CAWQFN010000376.1"/>
</dbReference>
<proteinExistence type="predicted"/>
<keyword evidence="3" id="KW-1185">Reference proteome</keyword>
<sequence>MDFTELNTLLDNAIQFFTGFAIQKQNYESQLADKDNQLAEKDKTIADLTAQLKTVTATARAEETEINSLHDKLTNLNNLINGQSAPSTLGQTSDPAQPFPAAS</sequence>
<dbReference type="EMBL" id="JAALHA020000001">
    <property type="protein sequence ID" value="MDR9893284.1"/>
    <property type="molecule type" value="Genomic_DNA"/>
</dbReference>
<dbReference type="AlphaFoldDB" id="A0AAP5M8I0"/>
<reference evidence="3" key="1">
    <citation type="journal article" date="2021" name="Science">
        <title>Hunting the eagle killer: A cyanobacterial neurotoxin causes vacuolar myelinopathy.</title>
        <authorList>
            <person name="Breinlinger S."/>
            <person name="Phillips T.J."/>
            <person name="Haram B.N."/>
            <person name="Mares J."/>
            <person name="Martinez Yerena J.A."/>
            <person name="Hrouzek P."/>
            <person name="Sobotka R."/>
            <person name="Henderson W.M."/>
            <person name="Schmieder P."/>
            <person name="Williams S.M."/>
            <person name="Lauderdale J.D."/>
            <person name="Wilde H.D."/>
            <person name="Gerrin W."/>
            <person name="Kust A."/>
            <person name="Washington J.W."/>
            <person name="Wagner C."/>
            <person name="Geier B."/>
            <person name="Liebeke M."/>
            <person name="Enke H."/>
            <person name="Niedermeyer T.H.J."/>
            <person name="Wilde S.B."/>
        </authorList>
    </citation>
    <scope>NUCLEOTIDE SEQUENCE [LARGE SCALE GENOMIC DNA]</scope>
    <source>
        <strain evidence="3">Thurmond2011</strain>
    </source>
</reference>
<name>A0AAP5M8I0_9CYAN</name>
<feature type="compositionally biased region" description="Polar residues" evidence="1">
    <location>
        <begin position="78"/>
        <end position="95"/>
    </location>
</feature>
<accession>A0AAP5M8I0</accession>
<protein>
    <submittedName>
        <fullName evidence="2">Uncharacterized protein</fullName>
    </submittedName>
</protein>
<evidence type="ECO:0000256" key="1">
    <source>
        <dbReference type="SAM" id="MobiDB-lite"/>
    </source>
</evidence>
<comment type="caution">
    <text evidence="2">The sequence shown here is derived from an EMBL/GenBank/DDBJ whole genome shotgun (WGS) entry which is preliminary data.</text>
</comment>
<evidence type="ECO:0000313" key="2">
    <source>
        <dbReference type="EMBL" id="MDR9893284.1"/>
    </source>
</evidence>
<gene>
    <name evidence="2" type="ORF">G7B40_001615</name>
</gene>